<dbReference type="Gene3D" id="3.40.525.10">
    <property type="entry name" value="CRAL-TRIO lipid binding domain"/>
    <property type="match status" value="1"/>
</dbReference>
<feature type="domain" description="CRAL-TRIO" evidence="1">
    <location>
        <begin position="28"/>
        <end position="204"/>
    </location>
</feature>
<dbReference type="InterPro" id="IPR051064">
    <property type="entry name" value="SEC14/CRAL-TRIO_domain"/>
</dbReference>
<dbReference type="AlphaFoldDB" id="A0A0M0JXA7"/>
<comment type="caution">
    <text evidence="2">The sequence shown here is derived from an EMBL/GenBank/DDBJ whole genome shotgun (WGS) entry which is preliminary data.</text>
</comment>
<evidence type="ECO:0000313" key="3">
    <source>
        <dbReference type="Proteomes" id="UP000037460"/>
    </source>
</evidence>
<accession>A0A0M0JXA7</accession>
<dbReference type="PANTHER" id="PTHR23324">
    <property type="entry name" value="SEC14 RELATED PROTEIN"/>
    <property type="match status" value="1"/>
</dbReference>
<dbReference type="PROSITE" id="PS50191">
    <property type="entry name" value="CRAL_TRIO"/>
    <property type="match status" value="1"/>
</dbReference>
<dbReference type="PANTHER" id="PTHR23324:SF83">
    <property type="entry name" value="SEC14-LIKE PROTEIN 2"/>
    <property type="match status" value="1"/>
</dbReference>
<organism evidence="2 3">
    <name type="scientific">Chrysochromulina tobinii</name>
    <dbReference type="NCBI Taxonomy" id="1460289"/>
    <lineage>
        <taxon>Eukaryota</taxon>
        <taxon>Haptista</taxon>
        <taxon>Haptophyta</taxon>
        <taxon>Prymnesiophyceae</taxon>
        <taxon>Prymnesiales</taxon>
        <taxon>Chrysochromulinaceae</taxon>
        <taxon>Chrysochromulina</taxon>
    </lineage>
</organism>
<protein>
    <submittedName>
        <fullName evidence="2">Sec14-like protein</fullName>
    </submittedName>
</protein>
<evidence type="ECO:0000259" key="1">
    <source>
        <dbReference type="PROSITE" id="PS50191"/>
    </source>
</evidence>
<dbReference type="GO" id="GO:0005737">
    <property type="term" value="C:cytoplasm"/>
    <property type="evidence" value="ECO:0007669"/>
    <property type="project" value="TreeGrafter"/>
</dbReference>
<reference evidence="3" key="1">
    <citation type="journal article" date="2015" name="PLoS Genet.">
        <title>Genome Sequence and Transcriptome Analyses of Chrysochromulina tobin: Metabolic Tools for Enhanced Algal Fitness in the Prominent Order Prymnesiales (Haptophyceae).</title>
        <authorList>
            <person name="Hovde B.T."/>
            <person name="Deodato C.R."/>
            <person name="Hunsperger H.M."/>
            <person name="Ryken S.A."/>
            <person name="Yost W."/>
            <person name="Jha R.K."/>
            <person name="Patterson J."/>
            <person name="Monnat R.J. Jr."/>
            <person name="Barlow S.B."/>
            <person name="Starkenburg S.R."/>
            <person name="Cattolico R.A."/>
        </authorList>
    </citation>
    <scope>NUCLEOTIDE SEQUENCE</scope>
    <source>
        <strain evidence="3">CCMP291</strain>
    </source>
</reference>
<dbReference type="InterPro" id="IPR001251">
    <property type="entry name" value="CRAL-TRIO_dom"/>
</dbReference>
<dbReference type="Proteomes" id="UP000037460">
    <property type="component" value="Unassembled WGS sequence"/>
</dbReference>
<dbReference type="InterPro" id="IPR036865">
    <property type="entry name" value="CRAL-TRIO_dom_sf"/>
</dbReference>
<gene>
    <name evidence="2" type="ORF">Ctob_013070</name>
</gene>
<dbReference type="EMBL" id="JWZX01002167">
    <property type="protein sequence ID" value="KOO30773.1"/>
    <property type="molecule type" value="Genomic_DNA"/>
</dbReference>
<dbReference type="SUPFAM" id="SSF52087">
    <property type="entry name" value="CRAL/TRIO domain"/>
    <property type="match status" value="1"/>
</dbReference>
<proteinExistence type="predicted"/>
<dbReference type="Pfam" id="PF00650">
    <property type="entry name" value="CRAL_TRIO"/>
    <property type="match status" value="1"/>
</dbReference>
<dbReference type="OrthoDB" id="1434354at2759"/>
<evidence type="ECO:0000313" key="2">
    <source>
        <dbReference type="EMBL" id="KOO30773.1"/>
    </source>
</evidence>
<dbReference type="CDD" id="cd00170">
    <property type="entry name" value="SEC14"/>
    <property type="match status" value="1"/>
</dbReference>
<sequence length="251" mass="27480">MAEMLAGREEHRLDSASGINQGGMSIEVRRRMGAVWPGYWCGRSPSGSPVCHYTLGHLKVKALCQQFSEDEMRDFYLSFNCRGLSLQNIAFAPGTSSATWSGPIEIYDLEGLGWEQLHMPGLMMLSRVVRLGASLFPDNLGLAVVINAPTIFHFAWQILKRVLPDDTIARVQIRADDGRSVLEEILGGAAALDALLASRDEERSAAQAGLFVLGVDLDHLVAEQGQHENQQEPKTAHSEQQQLVGLSLLTA</sequence>
<name>A0A0M0JXA7_9EUKA</name>
<keyword evidence="3" id="KW-1185">Reference proteome</keyword>